<dbReference type="RefSeq" id="WP_186346018.1">
    <property type="nucleotide sequence ID" value="NZ_BMMR01000005.1"/>
</dbReference>
<sequence length="174" mass="18399">MLLRRASPAELGPAGDVTVAAYADFVLGPDDPYVARLRDAARRDREAELWVAVDDGVTGDVAGSGPGVGTVLGTVTVCPPGSPWREVAREGEGELRMLAVSPVARGRGVGTALLDLVLDRFRADGAHAVVLSSLPQMAAAHRLYTRAGFTRLPERDHSPAPHVQLLAFGKDLTR</sequence>
<evidence type="ECO:0000313" key="3">
    <source>
        <dbReference type="EMBL" id="MBC2960760.1"/>
    </source>
</evidence>
<dbReference type="InterPro" id="IPR016181">
    <property type="entry name" value="Acyl_CoA_acyltransferase"/>
</dbReference>
<dbReference type="InterPro" id="IPR000182">
    <property type="entry name" value="GNAT_dom"/>
</dbReference>
<dbReference type="PANTHER" id="PTHR13947">
    <property type="entry name" value="GNAT FAMILY N-ACETYLTRANSFERASE"/>
    <property type="match status" value="1"/>
</dbReference>
<dbReference type="InterPro" id="IPR050769">
    <property type="entry name" value="NAT_camello-type"/>
</dbReference>
<dbReference type="EMBL" id="JACMYC010000005">
    <property type="protein sequence ID" value="MBC2960760.1"/>
    <property type="molecule type" value="Genomic_DNA"/>
</dbReference>
<organism evidence="3 4">
    <name type="scientific">Nocardioides deserti</name>
    <dbReference type="NCBI Taxonomy" id="1588644"/>
    <lineage>
        <taxon>Bacteria</taxon>
        <taxon>Bacillati</taxon>
        <taxon>Actinomycetota</taxon>
        <taxon>Actinomycetes</taxon>
        <taxon>Propionibacteriales</taxon>
        <taxon>Nocardioidaceae</taxon>
        <taxon>Nocardioides</taxon>
    </lineage>
</organism>
<reference evidence="3 4" key="1">
    <citation type="submission" date="2020-08" db="EMBL/GenBank/DDBJ databases">
        <title>novel species in genus Nocardioides.</title>
        <authorList>
            <person name="Zhang G."/>
        </authorList>
    </citation>
    <scope>NUCLEOTIDE SEQUENCE [LARGE SCALE GENOMIC DNA]</scope>
    <source>
        <strain evidence="3 4">SC8A-24</strain>
    </source>
</reference>
<dbReference type="Pfam" id="PF00583">
    <property type="entry name" value="Acetyltransf_1"/>
    <property type="match status" value="1"/>
</dbReference>
<dbReference type="SUPFAM" id="SSF55729">
    <property type="entry name" value="Acyl-CoA N-acyltransferases (Nat)"/>
    <property type="match status" value="1"/>
</dbReference>
<name>A0ABR6U906_9ACTN</name>
<protein>
    <submittedName>
        <fullName evidence="3">GNAT family N-acetyltransferase</fullName>
    </submittedName>
</protein>
<accession>A0ABR6U906</accession>
<evidence type="ECO:0000256" key="1">
    <source>
        <dbReference type="ARBA" id="ARBA00022679"/>
    </source>
</evidence>
<dbReference type="Gene3D" id="3.40.630.30">
    <property type="match status" value="1"/>
</dbReference>
<keyword evidence="1" id="KW-0808">Transferase</keyword>
<keyword evidence="4" id="KW-1185">Reference proteome</keyword>
<dbReference type="PANTHER" id="PTHR13947:SF37">
    <property type="entry name" value="LD18367P"/>
    <property type="match status" value="1"/>
</dbReference>
<dbReference type="Proteomes" id="UP000604001">
    <property type="component" value="Unassembled WGS sequence"/>
</dbReference>
<evidence type="ECO:0000313" key="4">
    <source>
        <dbReference type="Proteomes" id="UP000604001"/>
    </source>
</evidence>
<dbReference type="PROSITE" id="PS51186">
    <property type="entry name" value="GNAT"/>
    <property type="match status" value="1"/>
</dbReference>
<gene>
    <name evidence="3" type="ORF">H7344_10695</name>
</gene>
<comment type="caution">
    <text evidence="3">The sequence shown here is derived from an EMBL/GenBank/DDBJ whole genome shotgun (WGS) entry which is preliminary data.</text>
</comment>
<evidence type="ECO:0000259" key="2">
    <source>
        <dbReference type="PROSITE" id="PS51186"/>
    </source>
</evidence>
<feature type="domain" description="N-acetyltransferase" evidence="2">
    <location>
        <begin position="1"/>
        <end position="174"/>
    </location>
</feature>
<dbReference type="CDD" id="cd04301">
    <property type="entry name" value="NAT_SF"/>
    <property type="match status" value="1"/>
</dbReference>
<proteinExistence type="predicted"/>